<dbReference type="Pfam" id="PF08889">
    <property type="entry name" value="WbqC"/>
    <property type="match status" value="1"/>
</dbReference>
<reference evidence="2 3" key="1">
    <citation type="submission" date="2015-06" db="EMBL/GenBank/DDBJ databases">
        <title>Draft genome sequencing of a biphenyl-degrading bacterium, Janthinobacterium lividum MEG1.</title>
        <authorList>
            <person name="Shimodaira J."/>
            <person name="Hatta T."/>
        </authorList>
    </citation>
    <scope>NUCLEOTIDE SEQUENCE [LARGE SCALE GENOMIC DNA]</scope>
    <source>
        <strain evidence="2 3">MEG1</strain>
    </source>
</reference>
<dbReference type="RefSeq" id="WP_071077809.1">
    <property type="nucleotide sequence ID" value="NZ_LFKP01000008.1"/>
</dbReference>
<dbReference type="Proteomes" id="UP000179840">
    <property type="component" value="Unassembled WGS sequence"/>
</dbReference>
<dbReference type="InterPro" id="IPR014985">
    <property type="entry name" value="WbqC"/>
</dbReference>
<evidence type="ECO:0000313" key="3">
    <source>
        <dbReference type="Proteomes" id="UP000179840"/>
    </source>
</evidence>
<name>A0A1S1UB07_9BURK</name>
<proteinExistence type="predicted"/>
<evidence type="ECO:0000313" key="2">
    <source>
        <dbReference type="EMBL" id="OHV96313.1"/>
    </source>
</evidence>
<protein>
    <submittedName>
        <fullName evidence="2">WbqC-like protein</fullName>
    </submittedName>
</protein>
<comment type="caution">
    <text evidence="2">The sequence shown here is derived from an EMBL/GenBank/DDBJ whole genome shotgun (WGS) entry which is preliminary data.</text>
</comment>
<keyword evidence="1" id="KW-0472">Membrane</keyword>
<keyword evidence="1" id="KW-0812">Transmembrane</keyword>
<gene>
    <name evidence="2" type="ORF">AKG95_16170</name>
</gene>
<feature type="transmembrane region" description="Helical" evidence="1">
    <location>
        <begin position="13"/>
        <end position="32"/>
    </location>
</feature>
<organism evidence="2 3">
    <name type="scientific">Janthinobacterium lividum</name>
    <dbReference type="NCBI Taxonomy" id="29581"/>
    <lineage>
        <taxon>Bacteria</taxon>
        <taxon>Pseudomonadati</taxon>
        <taxon>Pseudomonadota</taxon>
        <taxon>Betaproteobacteria</taxon>
        <taxon>Burkholderiales</taxon>
        <taxon>Oxalobacteraceae</taxon>
        <taxon>Janthinobacterium</taxon>
    </lineage>
</organism>
<sequence length="232" mass="26444">MKIAIMQPYFFPYIGYFQLIAAVDLFVLYDNIQYTKKGWINRNRILLNGSDTVISLPLKKDNDTLDVRERKLATDFKAGKLLAQLNGAYRKAPYFEQTMLLVESTLLYETENLFTFLHNSLVKTCAHLGIVTPIQISSEIDIDHSLKGQDKVVAICKSAGAQMYINALGGQSLYSAEDFRREGIELRFIRSQAFTYDQFGAPFVPWLSLIDLLMFNSAARIRSAIDNNYELL</sequence>
<keyword evidence="1" id="KW-1133">Transmembrane helix</keyword>
<accession>A0A1S1UB07</accession>
<dbReference type="EMBL" id="LFKP01000008">
    <property type="protein sequence ID" value="OHV96313.1"/>
    <property type="molecule type" value="Genomic_DNA"/>
</dbReference>
<evidence type="ECO:0000256" key="1">
    <source>
        <dbReference type="SAM" id="Phobius"/>
    </source>
</evidence>
<dbReference type="AlphaFoldDB" id="A0A1S1UB07"/>